<organism evidence="2 3">
    <name type="scientific">Amycolatopsis magusensis</name>
    <dbReference type="NCBI Taxonomy" id="882444"/>
    <lineage>
        <taxon>Bacteria</taxon>
        <taxon>Bacillati</taxon>
        <taxon>Actinomycetota</taxon>
        <taxon>Actinomycetes</taxon>
        <taxon>Pseudonocardiales</taxon>
        <taxon>Pseudonocardiaceae</taxon>
        <taxon>Amycolatopsis</taxon>
    </lineage>
</organism>
<dbReference type="Gene3D" id="3.40.50.150">
    <property type="entry name" value="Vaccinia Virus protein VP39"/>
    <property type="match status" value="1"/>
</dbReference>
<dbReference type="Proteomes" id="UP000741013">
    <property type="component" value="Unassembled WGS sequence"/>
</dbReference>
<proteinExistence type="predicted"/>
<keyword evidence="3" id="KW-1185">Reference proteome</keyword>
<dbReference type="EMBL" id="JAGGMS010000001">
    <property type="protein sequence ID" value="MBP2179760.1"/>
    <property type="molecule type" value="Genomic_DNA"/>
</dbReference>
<dbReference type="Pfam" id="PF13649">
    <property type="entry name" value="Methyltransf_25"/>
    <property type="match status" value="1"/>
</dbReference>
<keyword evidence="2" id="KW-0489">Methyltransferase</keyword>
<dbReference type="SUPFAM" id="SSF53335">
    <property type="entry name" value="S-adenosyl-L-methionine-dependent methyltransferases"/>
    <property type="match status" value="1"/>
</dbReference>
<keyword evidence="2" id="KW-0808">Transferase</keyword>
<dbReference type="RefSeq" id="WP_308158666.1">
    <property type="nucleotide sequence ID" value="NZ_JAGGMS010000001.1"/>
</dbReference>
<feature type="domain" description="Methyltransferase" evidence="1">
    <location>
        <begin position="95"/>
        <end position="184"/>
    </location>
</feature>
<dbReference type="GO" id="GO:0032259">
    <property type="term" value="P:methylation"/>
    <property type="evidence" value="ECO:0007669"/>
    <property type="project" value="UniProtKB-KW"/>
</dbReference>
<dbReference type="CDD" id="cd02440">
    <property type="entry name" value="AdoMet_MTases"/>
    <property type="match status" value="1"/>
</dbReference>
<dbReference type="InterPro" id="IPR041698">
    <property type="entry name" value="Methyltransf_25"/>
</dbReference>
<evidence type="ECO:0000259" key="1">
    <source>
        <dbReference type="Pfam" id="PF13649"/>
    </source>
</evidence>
<dbReference type="GO" id="GO:0008168">
    <property type="term" value="F:methyltransferase activity"/>
    <property type="evidence" value="ECO:0007669"/>
    <property type="project" value="UniProtKB-KW"/>
</dbReference>
<evidence type="ECO:0000313" key="3">
    <source>
        <dbReference type="Proteomes" id="UP000741013"/>
    </source>
</evidence>
<accession>A0ABS4PK17</accession>
<evidence type="ECO:0000313" key="2">
    <source>
        <dbReference type="EMBL" id="MBP2179760.1"/>
    </source>
</evidence>
<name>A0ABS4PK17_9PSEU</name>
<reference evidence="2 3" key="1">
    <citation type="submission" date="2021-03" db="EMBL/GenBank/DDBJ databases">
        <title>Sequencing the genomes of 1000 actinobacteria strains.</title>
        <authorList>
            <person name="Klenk H.-P."/>
        </authorList>
    </citation>
    <scope>NUCLEOTIDE SEQUENCE [LARGE SCALE GENOMIC DNA]</scope>
    <source>
        <strain evidence="2 3">DSM 45510</strain>
    </source>
</reference>
<protein>
    <submittedName>
        <fullName evidence="2">SAM-dependent methyltransferase</fullName>
    </submittedName>
</protein>
<comment type="caution">
    <text evidence="2">The sequence shown here is derived from an EMBL/GenBank/DDBJ whole genome shotgun (WGS) entry which is preliminary data.</text>
</comment>
<dbReference type="InterPro" id="IPR029063">
    <property type="entry name" value="SAM-dependent_MTases_sf"/>
</dbReference>
<gene>
    <name evidence="2" type="ORF">JOM49_001286</name>
</gene>
<sequence length="289" mass="30918">MLTDSTFETLVACLTAVRDEDRPKAAVLAGQAAEAGSRLGAALARHLGSATGGHVYDQPAAFTAFIRGGGNVHLYDQLARRLAAVYDDRRPASLLDLGCGDGLALVPALDLAAHRPSRIDLVEPSAALLETARERVTGDGVHAEQTTAQEFLAATEASWDLVQSTFALQSLEPDDRLAVFGALHDRTGELVLAEFDVPDVTEGSPEHLASLAARYERGVAEYDDELVAQGFLMPMLLGLVSPDGARNNWEQPAGDWVKQLTEAGFGDVEVTPLADYWWSPAVVIRATTR</sequence>